<evidence type="ECO:0000256" key="4">
    <source>
        <dbReference type="ARBA" id="ARBA00022729"/>
    </source>
</evidence>
<evidence type="ECO:0000259" key="8">
    <source>
        <dbReference type="Pfam" id="PF01120"/>
    </source>
</evidence>
<dbReference type="Gene3D" id="3.20.20.80">
    <property type="entry name" value="Glycosidases"/>
    <property type="match status" value="1"/>
</dbReference>
<evidence type="ECO:0000256" key="5">
    <source>
        <dbReference type="ARBA" id="ARBA00022801"/>
    </source>
</evidence>
<sequence>MFGRAWCSSLLLCALALPGCARAQSATQPGNKPDRLEWFRDQGLGLFLHWSADSQLGTIISHSLAGASDEYVDRYYRDLPKTFDPTHLEPDALARLASLAGFRYMVFTTKHHSGFAMWNTKTEPFSVAHTPYGKDITQQLFTAFREQGLATGVYFSPDDFRWLHENGKQIQRLVPEVQPSANPGLLALDQAQMTELMKGYGPVSVVFFDGEAKGLREIAWKLQPDTVVTRGAIETPEQNVPGAPLPGAWEANMTIGSSWGFQPSDEKFKSVQDLLNILIQTRARGGNLLLNIGLEADGSLPKEQEDRIRTLGSWMFINSDAIYATRPWVVTNEGDLWFTQSKDHHALYVIAQGEANTAQWKRGTVREFLLKTVRATPKTTVNLLGQNDKLVEYRPGLDPKSSFHQEADGLHIRVMRAQRLRDSDEWPYPSVIRLTDVAEAFTPPTVRTLAPTRSGNTVTLRGEWKDAADAPGAQFGFDYRIITGEDTQSRLHGWQHLAMQPTSKPGSYTAQFQPTAGEQYEVRAVLAHPLLTIYGEPVALP</sequence>
<dbReference type="EMBL" id="FNSD01000001">
    <property type="protein sequence ID" value="SEB70247.1"/>
    <property type="molecule type" value="Genomic_DNA"/>
</dbReference>
<feature type="signal peptide" evidence="7">
    <location>
        <begin position="1"/>
        <end position="23"/>
    </location>
</feature>
<evidence type="ECO:0000256" key="1">
    <source>
        <dbReference type="ARBA" id="ARBA00004071"/>
    </source>
</evidence>
<dbReference type="EC" id="3.2.1.51" evidence="3"/>
<dbReference type="PRINTS" id="PR00741">
    <property type="entry name" value="GLHYDRLASE29"/>
</dbReference>
<keyword evidence="4 7" id="KW-0732">Signal</keyword>
<reference evidence="9 10" key="1">
    <citation type="submission" date="2016-10" db="EMBL/GenBank/DDBJ databases">
        <authorList>
            <person name="de Groot N.N."/>
        </authorList>
    </citation>
    <scope>NUCLEOTIDE SEQUENCE [LARGE SCALE GENOMIC DNA]</scope>
    <source>
        <strain evidence="9 10">AB35.6</strain>
    </source>
</reference>
<proteinExistence type="inferred from homology"/>
<comment type="function">
    <text evidence="1">Alpha-L-fucosidase is responsible for hydrolyzing the alpha-1,6-linked fucose joined to the reducing-end N-acetylglucosamine of the carbohydrate moieties of glycoproteins.</text>
</comment>
<dbReference type="Proteomes" id="UP000182409">
    <property type="component" value="Unassembled WGS sequence"/>
</dbReference>
<evidence type="ECO:0000313" key="9">
    <source>
        <dbReference type="EMBL" id="SEB70247.1"/>
    </source>
</evidence>
<feature type="chain" id="PRO_5010281830" description="alpha-L-fucosidase" evidence="7">
    <location>
        <begin position="24"/>
        <end position="541"/>
    </location>
</feature>
<accession>A0A1H4LHS8</accession>
<evidence type="ECO:0000256" key="6">
    <source>
        <dbReference type="ARBA" id="ARBA00023295"/>
    </source>
</evidence>
<keyword evidence="6" id="KW-0326">Glycosidase</keyword>
<dbReference type="InterPro" id="IPR000933">
    <property type="entry name" value="Glyco_hydro_29"/>
</dbReference>
<evidence type="ECO:0000256" key="3">
    <source>
        <dbReference type="ARBA" id="ARBA00012662"/>
    </source>
</evidence>
<dbReference type="InterPro" id="IPR017853">
    <property type="entry name" value="GH"/>
</dbReference>
<evidence type="ECO:0000313" key="10">
    <source>
        <dbReference type="Proteomes" id="UP000182409"/>
    </source>
</evidence>
<dbReference type="GO" id="GO:0005764">
    <property type="term" value="C:lysosome"/>
    <property type="evidence" value="ECO:0007669"/>
    <property type="project" value="TreeGrafter"/>
</dbReference>
<dbReference type="SMART" id="SM00812">
    <property type="entry name" value="Alpha_L_fucos"/>
    <property type="match status" value="1"/>
</dbReference>
<dbReference type="GO" id="GO:0004560">
    <property type="term" value="F:alpha-L-fucosidase activity"/>
    <property type="evidence" value="ECO:0007669"/>
    <property type="project" value="InterPro"/>
</dbReference>
<comment type="similarity">
    <text evidence="2">Belongs to the glycosyl hydrolase 29 family.</text>
</comment>
<name>A0A1H4LHS8_9BACT</name>
<dbReference type="PANTHER" id="PTHR10030:SF37">
    <property type="entry name" value="ALPHA-L-FUCOSIDASE-RELATED"/>
    <property type="match status" value="1"/>
</dbReference>
<feature type="domain" description="Glycoside hydrolase family 29 N-terminal" evidence="8">
    <location>
        <begin position="33"/>
        <end position="319"/>
    </location>
</feature>
<evidence type="ECO:0000256" key="7">
    <source>
        <dbReference type="SAM" id="SignalP"/>
    </source>
</evidence>
<dbReference type="GO" id="GO:0016139">
    <property type="term" value="P:glycoside catabolic process"/>
    <property type="evidence" value="ECO:0007669"/>
    <property type="project" value="TreeGrafter"/>
</dbReference>
<dbReference type="OrthoDB" id="107551at2"/>
<dbReference type="PANTHER" id="PTHR10030">
    <property type="entry name" value="ALPHA-L-FUCOSIDASE"/>
    <property type="match status" value="1"/>
</dbReference>
<dbReference type="SUPFAM" id="SSF51445">
    <property type="entry name" value="(Trans)glycosidases"/>
    <property type="match status" value="1"/>
</dbReference>
<dbReference type="AlphaFoldDB" id="A0A1H4LHS8"/>
<keyword evidence="5" id="KW-0378">Hydrolase</keyword>
<dbReference type="InterPro" id="IPR016286">
    <property type="entry name" value="FUC_metazoa-typ"/>
</dbReference>
<dbReference type="Pfam" id="PF01120">
    <property type="entry name" value="Alpha_L_fucos"/>
    <property type="match status" value="1"/>
</dbReference>
<protein>
    <recommendedName>
        <fullName evidence="3">alpha-L-fucosidase</fullName>
        <ecNumber evidence="3">3.2.1.51</ecNumber>
    </recommendedName>
</protein>
<dbReference type="InterPro" id="IPR057739">
    <property type="entry name" value="Glyco_hydro_29_N"/>
</dbReference>
<organism evidence="9 10">
    <name type="scientific">Terriglobus roseus</name>
    <dbReference type="NCBI Taxonomy" id="392734"/>
    <lineage>
        <taxon>Bacteria</taxon>
        <taxon>Pseudomonadati</taxon>
        <taxon>Acidobacteriota</taxon>
        <taxon>Terriglobia</taxon>
        <taxon>Terriglobales</taxon>
        <taxon>Acidobacteriaceae</taxon>
        <taxon>Terriglobus</taxon>
    </lineage>
</organism>
<gene>
    <name evidence="9" type="ORF">SAMN05443244_1602</name>
</gene>
<dbReference type="GO" id="GO:0006004">
    <property type="term" value="P:fucose metabolic process"/>
    <property type="evidence" value="ECO:0007669"/>
    <property type="project" value="InterPro"/>
</dbReference>
<evidence type="ECO:0000256" key="2">
    <source>
        <dbReference type="ARBA" id="ARBA00007951"/>
    </source>
</evidence>